<reference evidence="1 2" key="1">
    <citation type="journal article" date="2017" name="Int. J. Syst. Evol. Microbiol.">
        <title>Bacillus mangrovi sp. nov., isolated from a sediment sample from a mangrove forest.</title>
        <authorList>
            <person name="Gupta V."/>
            <person name="Singh P.K."/>
            <person name="Korpole S."/>
            <person name="Tanuku N.R.S."/>
            <person name="Pinnaka A.K."/>
        </authorList>
    </citation>
    <scope>NUCLEOTIDE SEQUENCE [LARGE SCALE GENOMIC DNA]</scope>
    <source>
        <strain evidence="1 2">KCTC 33872</strain>
    </source>
</reference>
<organism evidence="1 2">
    <name type="scientific">Metabacillus mangrovi</name>
    <dbReference type="NCBI Taxonomy" id="1491830"/>
    <lineage>
        <taxon>Bacteria</taxon>
        <taxon>Bacillati</taxon>
        <taxon>Bacillota</taxon>
        <taxon>Bacilli</taxon>
        <taxon>Bacillales</taxon>
        <taxon>Bacillaceae</taxon>
        <taxon>Metabacillus</taxon>
    </lineage>
</organism>
<dbReference type="Proteomes" id="UP000434639">
    <property type="component" value="Unassembled WGS sequence"/>
</dbReference>
<dbReference type="PROSITE" id="PS51257">
    <property type="entry name" value="PROKAR_LIPOPROTEIN"/>
    <property type="match status" value="1"/>
</dbReference>
<keyword evidence="2" id="KW-1185">Reference proteome</keyword>
<dbReference type="RefSeq" id="WP_155111155.1">
    <property type="nucleotide sequence ID" value="NZ_WMIB01000002.1"/>
</dbReference>
<gene>
    <name evidence="1" type="ORF">GKZ89_04235</name>
</gene>
<dbReference type="AlphaFoldDB" id="A0A7X2V408"/>
<proteinExistence type="predicted"/>
<sequence>MRIVLSIAVLMILAAGCSGYKPRPEGFGPVNEAKAEERNSYSVHHTVKGNKVYIECFVREGRFGRNEKEIKAGELYITVSVDGKAEMRQFVPAFSMVLDKGYHELALTVHKHKEDESLRKPYIWTVKTGG</sequence>
<comment type="caution">
    <text evidence="1">The sequence shown here is derived from an EMBL/GenBank/DDBJ whole genome shotgun (WGS) entry which is preliminary data.</text>
</comment>
<dbReference type="OrthoDB" id="2968672at2"/>
<accession>A0A7X2V408</accession>
<name>A0A7X2V408_9BACI</name>
<protein>
    <submittedName>
        <fullName evidence="1">Uncharacterized protein</fullName>
    </submittedName>
</protein>
<evidence type="ECO:0000313" key="1">
    <source>
        <dbReference type="EMBL" id="MTH52606.1"/>
    </source>
</evidence>
<dbReference type="EMBL" id="WMIB01000002">
    <property type="protein sequence ID" value="MTH52606.1"/>
    <property type="molecule type" value="Genomic_DNA"/>
</dbReference>
<evidence type="ECO:0000313" key="2">
    <source>
        <dbReference type="Proteomes" id="UP000434639"/>
    </source>
</evidence>